<keyword evidence="1" id="KW-0812">Transmembrane</keyword>
<gene>
    <name evidence="2" type="ORF">SAMN05660462_01694</name>
</gene>
<evidence type="ECO:0008006" key="4">
    <source>
        <dbReference type="Google" id="ProtNLM"/>
    </source>
</evidence>
<evidence type="ECO:0000313" key="2">
    <source>
        <dbReference type="EMBL" id="SDZ06017.1"/>
    </source>
</evidence>
<feature type="transmembrane region" description="Helical" evidence="1">
    <location>
        <begin position="136"/>
        <end position="157"/>
    </location>
</feature>
<feature type="transmembrane region" description="Helical" evidence="1">
    <location>
        <begin position="235"/>
        <end position="255"/>
    </location>
</feature>
<feature type="transmembrane region" description="Helical" evidence="1">
    <location>
        <begin position="362"/>
        <end position="384"/>
    </location>
</feature>
<feature type="transmembrane region" description="Helical" evidence="1">
    <location>
        <begin position="12"/>
        <end position="32"/>
    </location>
</feature>
<feature type="transmembrane region" description="Helical" evidence="1">
    <location>
        <begin position="52"/>
        <end position="74"/>
    </location>
</feature>
<evidence type="ECO:0000256" key="1">
    <source>
        <dbReference type="SAM" id="Phobius"/>
    </source>
</evidence>
<keyword evidence="3" id="KW-1185">Reference proteome</keyword>
<dbReference type="AlphaFoldDB" id="A0A1H3PY02"/>
<keyword evidence="1" id="KW-1133">Transmembrane helix</keyword>
<dbReference type="Proteomes" id="UP000198625">
    <property type="component" value="Unassembled WGS sequence"/>
</dbReference>
<accession>A0A1H3PY02</accession>
<dbReference type="OrthoDB" id="6189592at2"/>
<evidence type="ECO:0000313" key="3">
    <source>
        <dbReference type="Proteomes" id="UP000198625"/>
    </source>
</evidence>
<organism evidence="2 3">
    <name type="scientific">Proteiniborus ethanoligenes</name>
    <dbReference type="NCBI Taxonomy" id="415015"/>
    <lineage>
        <taxon>Bacteria</taxon>
        <taxon>Bacillati</taxon>
        <taxon>Bacillota</taxon>
        <taxon>Clostridia</taxon>
        <taxon>Eubacteriales</taxon>
        <taxon>Proteiniborus</taxon>
    </lineage>
</organism>
<keyword evidence="1" id="KW-0472">Membrane</keyword>
<feature type="transmembrane region" description="Helical" evidence="1">
    <location>
        <begin position="331"/>
        <end position="350"/>
    </location>
</feature>
<proteinExistence type="predicted"/>
<dbReference type="EMBL" id="FNQE01000017">
    <property type="protein sequence ID" value="SDZ06017.1"/>
    <property type="molecule type" value="Genomic_DNA"/>
</dbReference>
<dbReference type="RefSeq" id="WP_091729848.1">
    <property type="nucleotide sequence ID" value="NZ_FNQE01000017.1"/>
</dbReference>
<reference evidence="3" key="1">
    <citation type="submission" date="2016-10" db="EMBL/GenBank/DDBJ databases">
        <authorList>
            <person name="Varghese N."/>
            <person name="Submissions S."/>
        </authorList>
    </citation>
    <scope>NUCLEOTIDE SEQUENCE [LARGE SCALE GENOMIC DNA]</scope>
    <source>
        <strain evidence="3">DSM 21650</strain>
    </source>
</reference>
<dbReference type="STRING" id="415015.SAMN05660462_01694"/>
<protein>
    <recommendedName>
        <fullName evidence="4">Transporter gate domain protein</fullName>
    </recommendedName>
</protein>
<sequence length="387" mass="41671">MQNIAVNKDKKVIPYLDTIAFLAIISIFFGYIGIKMGISNMFSTIMATAYQLLIDTVLYIMAIAVLAGAFGKLATEFGVVKLLNKVFLPLMRPLYNLPGVASLGIITTYLSDNPAIISLAKDEEYISYFEEYETPCLCNLGTAFGMGLIVTTFMIGLGYFKEAIVGNAGAIVGSIVSVRIMAYRTRKAMGIDKDYIEKNKKDKDLSDDLIEKSEGSFFERFLTAFLEGGKLGVDIGLSIIPGVLVICTIIMILTFGPSDPSLGYQGLAFEGVELLPKIGELISPLSKLLFGFERPEAIAFPITALGAVGAALSLIPNFLKNGIIGSNEIAVFTAMGMCWSGFLSTHVAMLDALGHRKLISKAIISHTIGGIVAGVSAHYILILINIL</sequence>
<feature type="transmembrane region" description="Helical" evidence="1">
    <location>
        <begin position="298"/>
        <end position="319"/>
    </location>
</feature>
<name>A0A1H3PY02_9FIRM</name>
<feature type="transmembrane region" description="Helical" evidence="1">
    <location>
        <begin position="163"/>
        <end position="182"/>
    </location>
</feature>